<keyword evidence="1" id="KW-0472">Membrane</keyword>
<evidence type="ECO:0000256" key="1">
    <source>
        <dbReference type="SAM" id="Phobius"/>
    </source>
</evidence>
<evidence type="ECO:0008006" key="4">
    <source>
        <dbReference type="Google" id="ProtNLM"/>
    </source>
</evidence>
<sequence>MAAGSWADRLLLRWLPGLLAVALHLGLVALWPGPGRPGPAPQAARAGPVMQVVQLWPLEAAAPARPE</sequence>
<dbReference type="RefSeq" id="WP_322467966.1">
    <property type="nucleotide sequence ID" value="NZ_JAXOJX010000073.1"/>
</dbReference>
<feature type="non-terminal residue" evidence="2">
    <location>
        <position position="67"/>
    </location>
</feature>
<keyword evidence="1" id="KW-0812">Transmembrane</keyword>
<organism evidence="2 3">
    <name type="scientific">Azohydromonas lata</name>
    <dbReference type="NCBI Taxonomy" id="45677"/>
    <lineage>
        <taxon>Bacteria</taxon>
        <taxon>Pseudomonadati</taxon>
        <taxon>Pseudomonadota</taxon>
        <taxon>Betaproteobacteria</taxon>
        <taxon>Burkholderiales</taxon>
        <taxon>Sphaerotilaceae</taxon>
        <taxon>Azohydromonas</taxon>
    </lineage>
</organism>
<keyword evidence="3" id="KW-1185">Reference proteome</keyword>
<evidence type="ECO:0000313" key="2">
    <source>
        <dbReference type="EMBL" id="MDZ5460542.1"/>
    </source>
</evidence>
<dbReference type="EMBL" id="JAXOJX010000073">
    <property type="protein sequence ID" value="MDZ5460542.1"/>
    <property type="molecule type" value="Genomic_DNA"/>
</dbReference>
<reference evidence="2 3" key="1">
    <citation type="submission" date="2023-11" db="EMBL/GenBank/DDBJ databases">
        <title>Draft genome of Azohydromonas lata strain H1 (DSM1123), a polyhydroxyalkanoate producer.</title>
        <authorList>
            <person name="Traversa D."/>
            <person name="D'Addabbo P."/>
            <person name="Pazzani C."/>
            <person name="Manzari C."/>
            <person name="Chiara M."/>
            <person name="Scrascia M."/>
        </authorList>
    </citation>
    <scope>NUCLEOTIDE SEQUENCE [LARGE SCALE GENOMIC DNA]</scope>
    <source>
        <strain evidence="2 3">H1</strain>
    </source>
</reference>
<feature type="transmembrane region" description="Helical" evidence="1">
    <location>
        <begin position="12"/>
        <end position="31"/>
    </location>
</feature>
<proteinExistence type="predicted"/>
<keyword evidence="1" id="KW-1133">Transmembrane helix</keyword>
<comment type="caution">
    <text evidence="2">The sequence shown here is derived from an EMBL/GenBank/DDBJ whole genome shotgun (WGS) entry which is preliminary data.</text>
</comment>
<evidence type="ECO:0000313" key="3">
    <source>
        <dbReference type="Proteomes" id="UP001293718"/>
    </source>
</evidence>
<accession>A0ABU5INS1</accession>
<dbReference type="Proteomes" id="UP001293718">
    <property type="component" value="Unassembled WGS sequence"/>
</dbReference>
<protein>
    <recommendedName>
        <fullName evidence="4">Energy transducer TonB</fullName>
    </recommendedName>
</protein>
<name>A0ABU5INS1_9BURK</name>
<gene>
    <name evidence="2" type="ORF">SM757_28575</name>
</gene>